<evidence type="ECO:0000313" key="7">
    <source>
        <dbReference type="EMBL" id="LAC24420.1"/>
    </source>
</evidence>
<protein>
    <submittedName>
        <fullName evidence="7">Protein melted-like</fullName>
    </submittedName>
</protein>
<evidence type="ECO:0000256" key="1">
    <source>
        <dbReference type="ARBA" id="ARBA00004413"/>
    </source>
</evidence>
<evidence type="ECO:0000259" key="6">
    <source>
        <dbReference type="PROSITE" id="PS50003"/>
    </source>
</evidence>
<evidence type="ECO:0000256" key="3">
    <source>
        <dbReference type="ARBA" id="ARBA00022475"/>
    </source>
</evidence>
<dbReference type="EMBL" id="IACT01005257">
    <property type="protein sequence ID" value="LAC24420.1"/>
    <property type="molecule type" value="mRNA"/>
</dbReference>
<dbReference type="InterPro" id="IPR011993">
    <property type="entry name" value="PH-like_dom_sf"/>
</dbReference>
<feature type="compositionally biased region" description="Polar residues" evidence="5">
    <location>
        <begin position="1085"/>
        <end position="1098"/>
    </location>
</feature>
<dbReference type="InterPro" id="IPR016024">
    <property type="entry name" value="ARM-type_fold"/>
</dbReference>
<dbReference type="GO" id="GO:0009966">
    <property type="term" value="P:regulation of signal transduction"/>
    <property type="evidence" value="ECO:0007669"/>
    <property type="project" value="TreeGrafter"/>
</dbReference>
<feature type="region of interest" description="Disordered" evidence="5">
    <location>
        <begin position="966"/>
        <end position="998"/>
    </location>
</feature>
<feature type="compositionally biased region" description="Polar residues" evidence="5">
    <location>
        <begin position="1396"/>
        <end position="1408"/>
    </location>
</feature>
<dbReference type="SUPFAM" id="SSF50729">
    <property type="entry name" value="PH domain-like"/>
    <property type="match status" value="1"/>
</dbReference>
<evidence type="ECO:0000256" key="5">
    <source>
        <dbReference type="SAM" id="MobiDB-lite"/>
    </source>
</evidence>
<comment type="subcellular location">
    <subcellularLocation>
        <location evidence="1">Cell membrane</location>
        <topology evidence="1">Peripheral membrane protein</topology>
        <orientation evidence="1">Cytoplasmic side</orientation>
    </subcellularLocation>
</comment>
<feature type="compositionally biased region" description="Polar residues" evidence="5">
    <location>
        <begin position="629"/>
        <end position="641"/>
    </location>
</feature>
<reference evidence="7" key="1">
    <citation type="submission" date="2017-11" db="EMBL/GenBank/DDBJ databases">
        <title>The sensing device of the deep-sea amphipod.</title>
        <authorList>
            <person name="Kobayashi H."/>
            <person name="Nagahama T."/>
            <person name="Arai W."/>
            <person name="Sasagawa Y."/>
            <person name="Umeda M."/>
            <person name="Hayashi T."/>
            <person name="Nikaido I."/>
            <person name="Watanabe H."/>
            <person name="Oguri K."/>
            <person name="Kitazato H."/>
            <person name="Fujioka K."/>
            <person name="Kido Y."/>
            <person name="Takami H."/>
        </authorList>
    </citation>
    <scope>NUCLEOTIDE SEQUENCE</scope>
    <source>
        <tissue evidence="7">Whole body</tissue>
    </source>
</reference>
<dbReference type="Pfam" id="PF00169">
    <property type="entry name" value="PH"/>
    <property type="match status" value="1"/>
</dbReference>
<keyword evidence="3" id="KW-1003">Cell membrane</keyword>
<dbReference type="InterPro" id="IPR001849">
    <property type="entry name" value="PH_domain"/>
</dbReference>
<organism evidence="7">
    <name type="scientific">Hirondellea gigas</name>
    <dbReference type="NCBI Taxonomy" id="1518452"/>
    <lineage>
        <taxon>Eukaryota</taxon>
        <taxon>Metazoa</taxon>
        <taxon>Ecdysozoa</taxon>
        <taxon>Arthropoda</taxon>
        <taxon>Crustacea</taxon>
        <taxon>Multicrustacea</taxon>
        <taxon>Malacostraca</taxon>
        <taxon>Eumalacostraca</taxon>
        <taxon>Peracarida</taxon>
        <taxon>Amphipoda</taxon>
        <taxon>Amphilochidea</taxon>
        <taxon>Lysianassida</taxon>
        <taxon>Lysianassidira</taxon>
        <taxon>Lysianassoidea</taxon>
        <taxon>Lysianassidae</taxon>
        <taxon>Hirondellea</taxon>
    </lineage>
</organism>
<dbReference type="PROSITE" id="PS50003">
    <property type="entry name" value="PH_DOMAIN"/>
    <property type="match status" value="1"/>
</dbReference>
<dbReference type="GO" id="GO:0010314">
    <property type="term" value="F:phosphatidylinositol-5-phosphate binding"/>
    <property type="evidence" value="ECO:0007669"/>
    <property type="project" value="TreeGrafter"/>
</dbReference>
<dbReference type="SUPFAM" id="SSF48371">
    <property type="entry name" value="ARM repeat"/>
    <property type="match status" value="1"/>
</dbReference>
<feature type="region of interest" description="Disordered" evidence="5">
    <location>
        <begin position="629"/>
        <end position="663"/>
    </location>
</feature>
<comment type="similarity">
    <text evidence="2">Belongs to the MELT/VEPH family.</text>
</comment>
<dbReference type="Gene3D" id="2.30.29.30">
    <property type="entry name" value="Pleckstrin-homology domain (PH domain)/Phosphotyrosine-binding domain (PTB)"/>
    <property type="match status" value="1"/>
</dbReference>
<feature type="compositionally biased region" description="Low complexity" evidence="5">
    <location>
        <begin position="650"/>
        <end position="663"/>
    </location>
</feature>
<feature type="domain" description="PH" evidence="6">
    <location>
        <begin position="1286"/>
        <end position="1386"/>
    </location>
</feature>
<dbReference type="CDD" id="cd01264">
    <property type="entry name" value="PH_MELT_VEPH1"/>
    <property type="match status" value="1"/>
</dbReference>
<dbReference type="SMART" id="SM00233">
    <property type="entry name" value="PH"/>
    <property type="match status" value="1"/>
</dbReference>
<dbReference type="PANTHER" id="PTHR21630:SF10">
    <property type="entry name" value="VENTRICULAR ZONE-EXPRESSED PH DOMAIN-CONTAINING PROTEIN HOMOLOG 1"/>
    <property type="match status" value="1"/>
</dbReference>
<accession>A0A6A7G114</accession>
<feature type="region of interest" description="Disordered" evidence="5">
    <location>
        <begin position="1395"/>
        <end position="1422"/>
    </location>
</feature>
<feature type="region of interest" description="Disordered" evidence="5">
    <location>
        <begin position="1071"/>
        <end position="1101"/>
    </location>
</feature>
<proteinExistence type="evidence at transcript level"/>
<name>A0A6A7G114_9CRUS</name>
<keyword evidence="4" id="KW-0472">Membrane</keyword>
<dbReference type="InterPro" id="IPR039888">
    <property type="entry name" value="Melted-like"/>
</dbReference>
<feature type="region of interest" description="Disordered" evidence="5">
    <location>
        <begin position="563"/>
        <end position="585"/>
    </location>
</feature>
<evidence type="ECO:0000256" key="4">
    <source>
        <dbReference type="ARBA" id="ARBA00023136"/>
    </source>
</evidence>
<evidence type="ECO:0000256" key="2">
    <source>
        <dbReference type="ARBA" id="ARBA00010187"/>
    </source>
</evidence>
<dbReference type="GO" id="GO:0005886">
    <property type="term" value="C:plasma membrane"/>
    <property type="evidence" value="ECO:0007669"/>
    <property type="project" value="UniProtKB-SubCell"/>
</dbReference>
<sequence length="1560" mass="164859">MHEMFSYVLNKKDLSKAGDLFQVADEVILKDLPAIINKIIDITSQADYSHNLNDQSVVEICITRITSAIRENGSVELQGLALVSLLQTCLNHNLRPTTPDAAPPHAKIAADIVACIFLHYQQHSVMTVALPVAVKLLHKGNSELSRSISSYLSLAAIHSAPLLAQHTHTIVDSVIAGNYSLARILPGLYSESQDPLHRHVMTLVSLLPRCHNTSDCQPLLQLFSLVAAHNPALLENSLPQLLECLSHHTTVAATLKVVLQLARWRPALLTPYLAKFKAAVETQTEARTLGLQVVLVLGKVSSDSAKIALDYTAEHLPSVDKTGLPDVLSEVASVVSEHQDSVSEELLLAVRACESAAAHSTLMRIQGSNSNTNSANSNNIKHSNSGGITIVTISSNTDVVPAANHTNTAPFSTNNSMDTNKLEKSELKFSGYDCSKVPDARSKGLKDGMVSGSRDLHNGGSSYSSKDFLTGGKDTHIKFADGGADIAARNAAAISGGNKTAQIASGNINNNANVSANNKGGLHRHQHAAVSVSSSAQRHSNVAGGGGGSSVVARQTIGTSVASWQSGGTNVPQWQQTSGTSITMRPSSSVASAASRQHKYQKHNSSAAAAAAAAAGVAASVPTGAENWRSTSRLVTSSNRSMPRLNALTSGPGSNSSGRLGSSSIQLNKSLTRLNTSHHALTNITTRSITALTAPQATRPLSTHLPPATTSTHTVPHAFSGFESPVPFSALPASNMLPSAKLPNNGLPVMPTGNGNPLSLGIPITQSITNVTRPSSANKRLSSNMGGLVPANTSSGNSVAKVLHGTGTSAGQRLPQLSEHSRVALSSSPSPVLFGATARGGNSGNKLLATSHAVTQGNSTGTYSPINAADGLVYMTTTPTESTTPADCSTPCKSKSSSVGTLRDSCENTGPASTGGGCSSFVPSSVTTITTTAANTTPITTCSSGAMTSTSSGSVCDSAGSLSNNNNANNNTSNHNNNNNYALINSGGNNNKMSSGNTTTISRMEYRQQQQQYQQSYSVQPQQQIYGNIYSTQTNNLEVGGSSSSSGGGGGGCGFSSVTGGGGLKKVKGFACEAGPEPPPASSSVLRSSVNGTGNSGTAAADPQRVSVFEPFAMKDTVQHFCEKHRDKIKTYMQKVFVKLPLPVKCLIEERKRRKYAKLFFSCQGKGEHCLYNSQLFCIKVRYPRVWIHLMFLALQARSPSALSSRETQVSSLRHCWETFNGDANVTFLTLVTAAFPQAKDMDVLMQELRTNRFFDVFEYNGLEQQWGCFLCNHPDKAQGFVQEDTPVIEGQLKEKKSKWKFFRKWRTRYFTLSGAHLSYRGEHGDRVEEKGDIDVQQIRSVKVSKSGRHIPKAFEIFTDDKSFVLKAKDSSNAEEWVRCLSIVVAQQHVRDKSSSARSVPLYSSNSMPLHHHHSTPSYRANKTSAAGVCSSNNSVWPSSQVSSNTSLPRSSLLYSPHGSVAAAPHPLLPVTAAVPGNPITGPINPVTRPISLTPGSINPVAGPIINAVTAPVAGAMGAASGPPLSGLPALLSQQHTAAIQLAKNSSTLPPGLHLVRSNV</sequence>
<dbReference type="PANTHER" id="PTHR21630">
    <property type="entry name" value="VEPH-A/MELTED"/>
    <property type="match status" value="1"/>
</dbReference>